<feature type="compositionally biased region" description="Low complexity" evidence="1">
    <location>
        <begin position="485"/>
        <end position="498"/>
    </location>
</feature>
<dbReference type="Proteomes" id="UP000246635">
    <property type="component" value="Unassembled WGS sequence"/>
</dbReference>
<dbReference type="EMBL" id="QGTQ01000009">
    <property type="protein sequence ID" value="PWW02457.1"/>
    <property type="molecule type" value="Genomic_DNA"/>
</dbReference>
<feature type="compositionally biased region" description="Polar residues" evidence="1">
    <location>
        <begin position="39"/>
        <end position="52"/>
    </location>
</feature>
<feature type="signal peptide" evidence="2">
    <location>
        <begin position="1"/>
        <end position="30"/>
    </location>
</feature>
<organism evidence="3 4">
    <name type="scientific">Paenibacillus cellulosilyticus</name>
    <dbReference type="NCBI Taxonomy" id="375489"/>
    <lineage>
        <taxon>Bacteria</taxon>
        <taxon>Bacillati</taxon>
        <taxon>Bacillota</taxon>
        <taxon>Bacilli</taxon>
        <taxon>Bacillales</taxon>
        <taxon>Paenibacillaceae</taxon>
        <taxon>Paenibacillus</taxon>
    </lineage>
</organism>
<dbReference type="OrthoDB" id="2376193at2"/>
<keyword evidence="4" id="KW-1185">Reference proteome</keyword>
<evidence type="ECO:0000313" key="3">
    <source>
        <dbReference type="EMBL" id="PWW02457.1"/>
    </source>
</evidence>
<evidence type="ECO:0000313" key="4">
    <source>
        <dbReference type="Proteomes" id="UP000246635"/>
    </source>
</evidence>
<name>A0A2V2YT14_9BACL</name>
<dbReference type="AlphaFoldDB" id="A0A2V2YT14"/>
<feature type="region of interest" description="Disordered" evidence="1">
    <location>
        <begin position="225"/>
        <end position="246"/>
    </location>
</feature>
<feature type="compositionally biased region" description="Low complexity" evidence="1">
    <location>
        <begin position="225"/>
        <end position="240"/>
    </location>
</feature>
<accession>A0A2V2YT14</accession>
<evidence type="ECO:0000256" key="2">
    <source>
        <dbReference type="SAM" id="SignalP"/>
    </source>
</evidence>
<protein>
    <submittedName>
        <fullName evidence="3">Uncharacterized protein</fullName>
    </submittedName>
</protein>
<proteinExistence type="predicted"/>
<feature type="region of interest" description="Disordered" evidence="1">
    <location>
        <begin position="470"/>
        <end position="498"/>
    </location>
</feature>
<feature type="chain" id="PRO_5038773878" evidence="2">
    <location>
        <begin position="31"/>
        <end position="498"/>
    </location>
</feature>
<dbReference type="RefSeq" id="WP_110044493.1">
    <property type="nucleotide sequence ID" value="NZ_CP054613.1"/>
</dbReference>
<comment type="caution">
    <text evidence="3">The sequence shown here is derived from an EMBL/GenBank/DDBJ whole genome shotgun (WGS) entry which is preliminary data.</text>
</comment>
<gene>
    <name evidence="3" type="ORF">DFQ01_10982</name>
</gene>
<sequence>MKSRSETIRRYGKTLSALVLTLTLSGGVIATNSVFAASDDSNATSSQSTNKWSKGFNNNGKRGGQGQGFQTPQIEQKIADYLNLSLEDLREKQKTQTLAEIAASLNISRDTLKAQLVTWIEAALPTNTSSSTSSSEDKPTIDASTFADKMLDSKGFALQGGGFKGGRAGFGIASDELASLIGITADQLKEEQEAGKTVAEIAEANGVTRDALKAKLVAWLDENKPTAPATNSDSTTADTTKQPTWDSSAIADQILDSVPGKDGGHERGFGGGIGKAYDSAAIAAALGITEDELKTARESGQSIADVAASKGVAVDTVEAALVAALTAQLDTELSNGSITQEQYDKQVEQLASFADKIVNGKFDEQAKGGAPGDRGYGGFGFSTAYDSAAVASVLGVTEDELKTALQSGQSIADVAASKGVAVDTVEQTIVTALKAKLDSELSSGSITQEQYDKQSEQLSAIAEKIVNVTLPAGNGKQHEKRGTKADTATSTADDSTQA</sequence>
<reference evidence="3 4" key="1">
    <citation type="submission" date="2018-05" db="EMBL/GenBank/DDBJ databases">
        <title>Genomic Encyclopedia of Type Strains, Phase III (KMG-III): the genomes of soil and plant-associated and newly described type strains.</title>
        <authorList>
            <person name="Whitman W."/>
        </authorList>
    </citation>
    <scope>NUCLEOTIDE SEQUENCE [LARGE SCALE GENOMIC DNA]</scope>
    <source>
        <strain evidence="3 4">CECT 5696</strain>
    </source>
</reference>
<feature type="region of interest" description="Disordered" evidence="1">
    <location>
        <begin position="39"/>
        <end position="70"/>
    </location>
</feature>
<evidence type="ECO:0000256" key="1">
    <source>
        <dbReference type="SAM" id="MobiDB-lite"/>
    </source>
</evidence>
<keyword evidence="2" id="KW-0732">Signal</keyword>